<dbReference type="InterPro" id="IPR051200">
    <property type="entry name" value="Host-pathogen_enzymatic-act"/>
</dbReference>
<comment type="caution">
    <text evidence="1">The sequence shown here is derived from an EMBL/GenBank/DDBJ whole genome shotgun (WGS) entry which is preliminary data.</text>
</comment>
<evidence type="ECO:0000313" key="2">
    <source>
        <dbReference type="Proteomes" id="UP000012313"/>
    </source>
</evidence>
<dbReference type="Pfam" id="PF10282">
    <property type="entry name" value="Lactonase"/>
    <property type="match status" value="1"/>
</dbReference>
<name>N1WRL8_9LEPT</name>
<evidence type="ECO:0000313" key="1">
    <source>
        <dbReference type="EMBL" id="EMY79784.1"/>
    </source>
</evidence>
<accession>N1WRL8</accession>
<sequence>IVFAVFYILFFAQNCSSFECSPWDRSCSLQAYFSQQVNPSDNTLSNSNDVPGSPATVPPNLLYSTNENSNTVTYFNATNGNYLNGTLAASSFVTGANPWGAAVNPSANILYVTNNTSNTVTYFNATNGSYINGTLAASSFVTGNNVLSVAVNPSSNILYVINRNSDTVTYFNATNGNYINGTLVASSFATQVGGMSWGLEVNPSSNILYVTNFNSNNVTYFDATNGNYMNGTLPASILLREQTRLALYTILPPTSYT</sequence>
<feature type="non-terminal residue" evidence="1">
    <location>
        <position position="1"/>
    </location>
</feature>
<reference evidence="1" key="1">
    <citation type="submission" date="2013-03" db="EMBL/GenBank/DDBJ databases">
        <authorList>
            <person name="Harkins D.M."/>
            <person name="Durkin A.S."/>
            <person name="Brinkac L.M."/>
            <person name="Haft D.H."/>
            <person name="Selengut J.D."/>
            <person name="Sanka R."/>
            <person name="DePew J."/>
            <person name="Purushe J."/>
            <person name="Hartskeerl R.A."/>
            <person name="Ahmed A."/>
            <person name="van der Linden H."/>
            <person name="Goris M.G.A."/>
            <person name="Vinetz J.M."/>
            <person name="Sutton G.G."/>
            <person name="Nierman W.C."/>
            <person name="Fouts D.E."/>
        </authorList>
    </citation>
    <scope>NUCLEOTIDE SEQUENCE [LARGE SCALE GENOMIC DNA]</scope>
    <source>
        <strain evidence="1">ICFT</strain>
    </source>
</reference>
<dbReference type="InterPro" id="IPR019405">
    <property type="entry name" value="Lactonase_7-beta_prop"/>
</dbReference>
<dbReference type="InterPro" id="IPR011048">
    <property type="entry name" value="Haem_d1_sf"/>
</dbReference>
<dbReference type="PANTHER" id="PTHR47197:SF3">
    <property type="entry name" value="DIHYDRO-HEME D1 DEHYDROGENASE"/>
    <property type="match status" value="1"/>
</dbReference>
<dbReference type="Gene3D" id="2.130.10.10">
    <property type="entry name" value="YVTN repeat-like/Quinoprotein amine dehydrogenase"/>
    <property type="match status" value="1"/>
</dbReference>
<dbReference type="AlphaFoldDB" id="N1WRL8"/>
<organism evidence="1 2">
    <name type="scientific">Leptospira weilii serovar Ranarum str. ICFT</name>
    <dbReference type="NCBI Taxonomy" id="1218598"/>
    <lineage>
        <taxon>Bacteria</taxon>
        <taxon>Pseudomonadati</taxon>
        <taxon>Spirochaetota</taxon>
        <taxon>Spirochaetia</taxon>
        <taxon>Leptospirales</taxon>
        <taxon>Leptospiraceae</taxon>
        <taxon>Leptospira</taxon>
    </lineage>
</organism>
<dbReference type="EMBL" id="AOHC02000002">
    <property type="protein sequence ID" value="EMY79784.1"/>
    <property type="molecule type" value="Genomic_DNA"/>
</dbReference>
<gene>
    <name evidence="1" type="ORF">LEP1GSC060_1415</name>
</gene>
<protein>
    <submittedName>
        <fullName evidence="1">Lactonase, 7-bladed beta-propeller domain protein</fullName>
    </submittedName>
</protein>
<keyword evidence="2" id="KW-1185">Reference proteome</keyword>
<dbReference type="SUPFAM" id="SSF51004">
    <property type="entry name" value="C-terminal (heme d1) domain of cytochrome cd1-nitrite reductase"/>
    <property type="match status" value="1"/>
</dbReference>
<dbReference type="PANTHER" id="PTHR47197">
    <property type="entry name" value="PROTEIN NIRF"/>
    <property type="match status" value="1"/>
</dbReference>
<dbReference type="Proteomes" id="UP000012313">
    <property type="component" value="Unassembled WGS sequence"/>
</dbReference>
<dbReference type="InterPro" id="IPR015943">
    <property type="entry name" value="WD40/YVTN_repeat-like_dom_sf"/>
</dbReference>
<proteinExistence type="predicted"/>
<dbReference type="STRING" id="1218598.LEP1GSC060_1415"/>